<sequence length="383" mass="40836">MSLPELSRIPPGQALLIFGDASSVHTQRWAREMVARGHVVVVATRLPAPIEGVAAVVPLHPGRDGAGWFRALPAVRRLARTLQPRIVHGHYVTGYGLWAAACGWGPVVQTAWGSDILVTPRESALMRRIVGWSLRRADLMTADSQDALDAMALHGDGAVAPRHEILWGADTDRFVPAPIASTAGIADEHGPFRILSLRSWELNYNIDVLIDALAQVRAARPGRVVTLALLGGGPDAEALKARAAAAGLDDAAVRFTGRVGDAAMVAAMQAADVSVSVPSSDATSVSLLESLACGLPVIASDLPANRRWVPPEAGRIVPPRDVAALREALLALIDDPATCRAMAVHNRALALREASRRVQMDRMDALYRQLPPSGPRGLRETVR</sequence>
<name>A0ABT9G843_LEPDI</name>
<keyword evidence="2 4" id="KW-0808">Transferase</keyword>
<dbReference type="SUPFAM" id="SSF53756">
    <property type="entry name" value="UDP-Glycosyltransferase/glycogen phosphorylase"/>
    <property type="match status" value="1"/>
</dbReference>
<dbReference type="Pfam" id="PF13477">
    <property type="entry name" value="Glyco_trans_4_2"/>
    <property type="match status" value="1"/>
</dbReference>
<dbReference type="PANTHER" id="PTHR12526">
    <property type="entry name" value="GLYCOSYLTRANSFERASE"/>
    <property type="match status" value="1"/>
</dbReference>
<dbReference type="Pfam" id="PF13692">
    <property type="entry name" value="Glyco_trans_1_4"/>
    <property type="match status" value="1"/>
</dbReference>
<dbReference type="GO" id="GO:0016757">
    <property type="term" value="F:glycosyltransferase activity"/>
    <property type="evidence" value="ECO:0007669"/>
    <property type="project" value="UniProtKB-KW"/>
</dbReference>
<proteinExistence type="predicted"/>
<evidence type="ECO:0000259" key="3">
    <source>
        <dbReference type="Pfam" id="PF13477"/>
    </source>
</evidence>
<comment type="caution">
    <text evidence="4">The sequence shown here is derived from an EMBL/GenBank/DDBJ whole genome shotgun (WGS) entry which is preliminary data.</text>
</comment>
<dbReference type="RefSeq" id="WP_305751119.1">
    <property type="nucleotide sequence ID" value="NZ_JAUZEE010000012.1"/>
</dbReference>
<dbReference type="EC" id="2.4.-.-" evidence="4"/>
<organism evidence="4 5">
    <name type="scientific">Leptothrix discophora</name>
    <dbReference type="NCBI Taxonomy" id="89"/>
    <lineage>
        <taxon>Bacteria</taxon>
        <taxon>Pseudomonadati</taxon>
        <taxon>Pseudomonadota</taxon>
        <taxon>Betaproteobacteria</taxon>
        <taxon>Burkholderiales</taxon>
        <taxon>Sphaerotilaceae</taxon>
        <taxon>Leptothrix</taxon>
    </lineage>
</organism>
<feature type="domain" description="Glycosyltransferase subfamily 4-like N-terminal" evidence="3">
    <location>
        <begin position="16"/>
        <end position="144"/>
    </location>
</feature>
<dbReference type="EMBL" id="JAUZEE010000012">
    <property type="protein sequence ID" value="MDP4302580.1"/>
    <property type="molecule type" value="Genomic_DNA"/>
</dbReference>
<keyword evidence="1 4" id="KW-0328">Glycosyltransferase</keyword>
<dbReference type="Proteomes" id="UP001235760">
    <property type="component" value="Unassembled WGS sequence"/>
</dbReference>
<dbReference type="Gene3D" id="3.40.50.2000">
    <property type="entry name" value="Glycogen Phosphorylase B"/>
    <property type="match status" value="2"/>
</dbReference>
<evidence type="ECO:0000256" key="1">
    <source>
        <dbReference type="ARBA" id="ARBA00022676"/>
    </source>
</evidence>
<reference evidence="4 5" key="1">
    <citation type="submission" date="2023-08" db="EMBL/GenBank/DDBJ databases">
        <authorList>
            <person name="Roldan D.M."/>
            <person name="Menes R.J."/>
        </authorList>
    </citation>
    <scope>NUCLEOTIDE SEQUENCE [LARGE SCALE GENOMIC DNA]</scope>
    <source>
        <strain evidence="4 5">CCM 2812</strain>
    </source>
</reference>
<dbReference type="PANTHER" id="PTHR12526:SF510">
    <property type="entry name" value="D-INOSITOL 3-PHOSPHATE GLYCOSYLTRANSFERASE"/>
    <property type="match status" value="1"/>
</dbReference>
<accession>A0ABT9G843</accession>
<dbReference type="InterPro" id="IPR028098">
    <property type="entry name" value="Glyco_trans_4-like_N"/>
</dbReference>
<protein>
    <submittedName>
        <fullName evidence="4">Glycosyltransferase</fullName>
        <ecNumber evidence="4">2.4.-.-</ecNumber>
    </submittedName>
</protein>
<gene>
    <name evidence="4" type="ORF">Q8X39_18225</name>
</gene>
<evidence type="ECO:0000313" key="5">
    <source>
        <dbReference type="Proteomes" id="UP001235760"/>
    </source>
</evidence>
<evidence type="ECO:0000256" key="2">
    <source>
        <dbReference type="ARBA" id="ARBA00022679"/>
    </source>
</evidence>
<evidence type="ECO:0000313" key="4">
    <source>
        <dbReference type="EMBL" id="MDP4302580.1"/>
    </source>
</evidence>
<keyword evidence="5" id="KW-1185">Reference proteome</keyword>